<evidence type="ECO:0000313" key="19">
    <source>
        <dbReference type="Proteomes" id="UP000242180"/>
    </source>
</evidence>
<protein>
    <recommendedName>
        <fullName evidence="5">Protein transport protein SEC31</fullName>
    </recommendedName>
    <alternativeName>
        <fullName evidence="4">Protein transport protein sec31</fullName>
    </alternativeName>
</protein>
<evidence type="ECO:0000256" key="5">
    <source>
        <dbReference type="ARBA" id="ARBA00021236"/>
    </source>
</evidence>
<evidence type="ECO:0000256" key="8">
    <source>
        <dbReference type="ARBA" id="ARBA00022737"/>
    </source>
</evidence>
<feature type="compositionally biased region" description="Pro residues" evidence="17">
    <location>
        <begin position="1056"/>
        <end position="1073"/>
    </location>
</feature>
<dbReference type="PANTHER" id="PTHR13923">
    <property type="entry name" value="SEC31-RELATED PROTEIN"/>
    <property type="match status" value="1"/>
</dbReference>
<feature type="region of interest" description="Disordered" evidence="17">
    <location>
        <begin position="516"/>
        <end position="550"/>
    </location>
</feature>
<feature type="compositionally biased region" description="Gly residues" evidence="17">
    <location>
        <begin position="1123"/>
        <end position="1139"/>
    </location>
</feature>
<gene>
    <name evidence="18" type="ORF">BCR43DRAFT_451486</name>
</gene>
<feature type="compositionally biased region" description="Pro residues" evidence="17">
    <location>
        <begin position="1091"/>
        <end position="1106"/>
    </location>
</feature>
<comment type="similarity">
    <text evidence="3">Belongs to the WD repeat SEC31 family.</text>
</comment>
<dbReference type="OrthoDB" id="542917at2759"/>
<comment type="function">
    <text evidence="14">Component of the coat protein complex II (COPII) which promotes the formation of transport vesicles from the endoplasmic reticulum (ER). The coat has two main functions, the physical deformation of the endoplasmic reticulum membrane into vesicles and the selection of cargo molecules.</text>
</comment>
<dbReference type="GO" id="GO:0005198">
    <property type="term" value="F:structural molecule activity"/>
    <property type="evidence" value="ECO:0007669"/>
    <property type="project" value="TreeGrafter"/>
</dbReference>
<dbReference type="PANTHER" id="PTHR13923:SF11">
    <property type="entry name" value="SECRETORY 31, ISOFORM D"/>
    <property type="match status" value="1"/>
</dbReference>
<evidence type="ECO:0000256" key="14">
    <source>
        <dbReference type="ARBA" id="ARBA00025471"/>
    </source>
</evidence>
<evidence type="ECO:0000256" key="13">
    <source>
        <dbReference type="ARBA" id="ARBA00023329"/>
    </source>
</evidence>
<keyword evidence="10" id="KW-0931">ER-Golgi transport</keyword>
<feature type="compositionally biased region" description="Low complexity" evidence="17">
    <location>
        <begin position="957"/>
        <end position="986"/>
    </location>
</feature>
<feature type="compositionally biased region" description="Low complexity" evidence="17">
    <location>
        <begin position="1037"/>
        <end position="1055"/>
    </location>
</feature>
<dbReference type="Gene3D" id="1.25.40.1030">
    <property type="match status" value="1"/>
</dbReference>
<feature type="compositionally biased region" description="Pro residues" evidence="17">
    <location>
        <begin position="1214"/>
        <end position="1223"/>
    </location>
</feature>
<keyword evidence="8" id="KW-0677">Repeat</keyword>
<dbReference type="FunCoup" id="A0A1X2HW78">
    <property type="interactions" value="462"/>
</dbReference>
<evidence type="ECO:0000256" key="12">
    <source>
        <dbReference type="ARBA" id="ARBA00023136"/>
    </source>
</evidence>
<dbReference type="STRING" id="13706.A0A1X2HW78"/>
<keyword evidence="7 16" id="KW-0853">WD repeat</keyword>
<dbReference type="InterPro" id="IPR040251">
    <property type="entry name" value="SEC31-like"/>
</dbReference>
<evidence type="ECO:0000256" key="9">
    <source>
        <dbReference type="ARBA" id="ARBA00022824"/>
    </source>
</evidence>
<feature type="repeat" description="WD" evidence="16">
    <location>
        <begin position="118"/>
        <end position="160"/>
    </location>
</feature>
<dbReference type="InterPro" id="IPR019775">
    <property type="entry name" value="WD40_repeat_CS"/>
</dbReference>
<evidence type="ECO:0000256" key="4">
    <source>
        <dbReference type="ARBA" id="ARBA00013507"/>
    </source>
</evidence>
<dbReference type="Pfam" id="PF00400">
    <property type="entry name" value="WD40"/>
    <property type="match status" value="2"/>
</dbReference>
<evidence type="ECO:0000256" key="11">
    <source>
        <dbReference type="ARBA" id="ARBA00022927"/>
    </source>
</evidence>
<sequence>MAKKLNEIHRAATFAWSPGQQLPLIAAGTVSGALDDSFSNASELELFRLDLSKTNEGLAPVGKVSTNARFNTLGWGHVTADKPNGIIAGGMENGELELWNPSAILDNKGEEEALIVRNSVHTGPLRSIDFNSFQSNLLASAGANSEVYIWDLTNPNKPYTPGARSSKLDDISSVAWNCQVQHILATSSGTGYTVVWDLRARKEIMTLVNQNVGGMGSGRRGISSVAWHPDIATQIVTGSEDDNNPVITLWDLRHAHSPEKTLAGHQKGVMGLSWCRQDSDLLMSCAKDCRTLCWNPRSGELLGELSQSTNWSFEVDWCPRNPDLLASASFDGKINVYSIQGAGDEPNETQTQPVHADDPFSAAILAAAPPTQRFALKQPPKWLRRPVGASFSFSGKLVSFNNKAGQAAAQVAAGMPPGSVPAPQTIPRNVKIATVATDPILVQRAEQLEQAADPQSLAQLIEERRTQTPTDSDDQQSWEILRTLFAEDAREQLMRYLGYKKEDVLAAARAITGVPAEEEEKKEVEEEPKADVVEPPVEGGEAKEEDTTETSATPEAAAAALSALNLQEPLDLFPSTGSDTDTLITRAIIVGDFDTAVQLCLTSDRLSDALLLAFCGGNELFAKTQKTYFERQAKQTAYLRLLQNIVDQDLASLVRNTNLDEWASVVVALCTFARSEDFGTLCESLGSRLEDAATAAFNSVEIEKGKDYRRHATLCYLAAGNLEKVANIWISEQEDEKKQQDEAEYGVRLQNLVEKVTIFRKAIEYDDPVLLEQEEKESYTLAALYDKYCEYAELMATQGQLDVALKYLSLTPAHYRQSGRPSIIRDRVYRSCASASSVAQYQAPAFPFAEQPIGGQPATQPMDALAGGAPAYGLPAAGVPAQQPMQQQQQQMPMQHANAYEPKPVMAPLQQQPQQPPMPAQQPQQQQQQSWQPYVPQPTAAVDSIQQATPNLYDPRQQAQQQQPSAPPQQQQWQPQQQQAQQQQAPYSPNHGTSTSGAWNDPAAIFANQPAPARSPAVAAAQAAPRRVTSPFPNMPAPTTFAPQPFQQQQPQQPYMQPPPGGPTASPLPPPPKNAVAPTPLMRQQQQYKPSTPPPQQQRATPPPAGPLMNMGPPMGGPPMGGPHMGGPPMGGPAMGGPPMGGPPKANQGPPPMNMNGPPMASPATGPPPMAGPPMGGAYAPPNNMAGPPRAGQPPMGGPPMGQPMQMNTSAPPMGGPPPMGGR</sequence>
<feature type="region of interest" description="Disordered" evidence="17">
    <location>
        <begin position="875"/>
        <end position="896"/>
    </location>
</feature>
<evidence type="ECO:0000256" key="6">
    <source>
        <dbReference type="ARBA" id="ARBA00022448"/>
    </source>
</evidence>
<feature type="compositionally biased region" description="Low complexity" evidence="17">
    <location>
        <begin position="875"/>
        <end position="895"/>
    </location>
</feature>
<dbReference type="OMA" id="WLERPCG"/>
<feature type="region of interest" description="Disordered" evidence="17">
    <location>
        <begin position="954"/>
        <end position="1002"/>
    </location>
</feature>
<feature type="compositionally biased region" description="Low complexity" evidence="17">
    <location>
        <begin position="1154"/>
        <end position="1164"/>
    </location>
</feature>
<keyword evidence="19" id="KW-1185">Reference proteome</keyword>
<dbReference type="PROSITE" id="PS00678">
    <property type="entry name" value="WD_REPEATS_1"/>
    <property type="match status" value="1"/>
</dbReference>
<dbReference type="InterPro" id="IPR015943">
    <property type="entry name" value="WD40/YVTN_repeat-like_dom_sf"/>
</dbReference>
<evidence type="ECO:0000256" key="17">
    <source>
        <dbReference type="SAM" id="MobiDB-lite"/>
    </source>
</evidence>
<keyword evidence="9" id="KW-0256">Endoplasmic reticulum</keyword>
<keyword evidence="11" id="KW-0653">Protein transport</keyword>
<evidence type="ECO:0000256" key="7">
    <source>
        <dbReference type="ARBA" id="ARBA00022574"/>
    </source>
</evidence>
<dbReference type="InParanoid" id="A0A1X2HW78"/>
<accession>A0A1X2HW78</accession>
<dbReference type="GO" id="GO:0070971">
    <property type="term" value="C:endoplasmic reticulum exit site"/>
    <property type="evidence" value="ECO:0007669"/>
    <property type="project" value="TreeGrafter"/>
</dbReference>
<dbReference type="Proteomes" id="UP000242180">
    <property type="component" value="Unassembled WGS sequence"/>
</dbReference>
<reference evidence="18 19" key="1">
    <citation type="submission" date="2016-07" db="EMBL/GenBank/DDBJ databases">
        <title>Pervasive Adenine N6-methylation of Active Genes in Fungi.</title>
        <authorList>
            <consortium name="DOE Joint Genome Institute"/>
            <person name="Mondo S.J."/>
            <person name="Dannebaum R.O."/>
            <person name="Kuo R.C."/>
            <person name="Labutti K."/>
            <person name="Haridas S."/>
            <person name="Kuo A."/>
            <person name="Salamov A."/>
            <person name="Ahrendt S.R."/>
            <person name="Lipzen A."/>
            <person name="Sullivan W."/>
            <person name="Andreopoulos W.B."/>
            <person name="Clum A."/>
            <person name="Lindquist E."/>
            <person name="Daum C."/>
            <person name="Ramamoorthy G.K."/>
            <person name="Gryganskyi A."/>
            <person name="Culley D."/>
            <person name="Magnuson J.K."/>
            <person name="James T.Y."/>
            <person name="O'Malley M.A."/>
            <person name="Stajich J.E."/>
            <person name="Spatafora J.W."/>
            <person name="Visel A."/>
            <person name="Grigoriev I.V."/>
        </authorList>
    </citation>
    <scope>NUCLEOTIDE SEQUENCE [LARGE SCALE GENOMIC DNA]</scope>
    <source>
        <strain evidence="18 19">NRRL 2496</strain>
    </source>
</reference>
<comment type="subunit">
    <text evidence="15">The COPII coat is composed of at least 5 proteins: the SEC23/24 complex, the SEC13/31 complex, and the protein SAR1. SEC13 and SEC31 make a 2:2 tetramer that forms the edge element of the COPII outer coat. The tetramer self-assembles in multiple copies to form the complete polyhedral cage. Interacts (via WD 8) with SEC13.</text>
</comment>
<evidence type="ECO:0000256" key="16">
    <source>
        <dbReference type="PROSITE-ProRule" id="PRU00221"/>
    </source>
</evidence>
<dbReference type="GO" id="GO:0015031">
    <property type="term" value="P:protein transport"/>
    <property type="evidence" value="ECO:0007669"/>
    <property type="project" value="UniProtKB-KW"/>
</dbReference>
<dbReference type="GO" id="GO:0005789">
    <property type="term" value="C:endoplasmic reticulum membrane"/>
    <property type="evidence" value="ECO:0007669"/>
    <property type="project" value="UniProtKB-SubCell"/>
</dbReference>
<proteinExistence type="inferred from homology"/>
<feature type="region of interest" description="Disordered" evidence="17">
    <location>
        <begin position="1016"/>
        <end position="1223"/>
    </location>
</feature>
<evidence type="ECO:0000313" key="18">
    <source>
        <dbReference type="EMBL" id="ORZ03860.1"/>
    </source>
</evidence>
<feature type="compositionally biased region" description="Low complexity" evidence="17">
    <location>
        <begin position="1176"/>
        <end position="1194"/>
    </location>
</feature>
<dbReference type="SMART" id="SM00320">
    <property type="entry name" value="WD40"/>
    <property type="match status" value="5"/>
</dbReference>
<dbReference type="InterPro" id="IPR001680">
    <property type="entry name" value="WD40_rpt"/>
</dbReference>
<dbReference type="SUPFAM" id="SSF50978">
    <property type="entry name" value="WD40 repeat-like"/>
    <property type="match status" value="1"/>
</dbReference>
<evidence type="ECO:0000256" key="10">
    <source>
        <dbReference type="ARBA" id="ARBA00022892"/>
    </source>
</evidence>
<dbReference type="GO" id="GO:0007029">
    <property type="term" value="P:endoplasmic reticulum organization"/>
    <property type="evidence" value="ECO:0007669"/>
    <property type="project" value="TreeGrafter"/>
</dbReference>
<dbReference type="PROSITE" id="PS50082">
    <property type="entry name" value="WD_REPEATS_2"/>
    <property type="match status" value="1"/>
</dbReference>
<keyword evidence="6" id="KW-0813">Transport</keyword>
<evidence type="ECO:0000256" key="3">
    <source>
        <dbReference type="ARBA" id="ARBA00009358"/>
    </source>
</evidence>
<dbReference type="GO" id="GO:0090110">
    <property type="term" value="P:COPII-coated vesicle cargo loading"/>
    <property type="evidence" value="ECO:0007669"/>
    <property type="project" value="TreeGrafter"/>
</dbReference>
<keyword evidence="12" id="KW-0472">Membrane</keyword>
<organism evidence="18 19">
    <name type="scientific">Syncephalastrum racemosum</name>
    <name type="common">Filamentous fungus</name>
    <dbReference type="NCBI Taxonomy" id="13706"/>
    <lineage>
        <taxon>Eukaryota</taxon>
        <taxon>Fungi</taxon>
        <taxon>Fungi incertae sedis</taxon>
        <taxon>Mucoromycota</taxon>
        <taxon>Mucoromycotina</taxon>
        <taxon>Mucoromycetes</taxon>
        <taxon>Mucorales</taxon>
        <taxon>Syncephalastraceae</taxon>
        <taxon>Syncephalastrum</taxon>
    </lineage>
</organism>
<feature type="compositionally biased region" description="Low complexity" evidence="17">
    <location>
        <begin position="921"/>
        <end position="936"/>
    </location>
</feature>
<dbReference type="AlphaFoldDB" id="A0A1X2HW78"/>
<dbReference type="EMBL" id="MCGN01000001">
    <property type="protein sequence ID" value="ORZ03860.1"/>
    <property type="molecule type" value="Genomic_DNA"/>
</dbReference>
<comment type="subcellular location">
    <subcellularLocation>
        <location evidence="1">Cytoplasmic vesicle</location>
        <location evidence="1">COPII-coated vesicle membrane</location>
        <topology evidence="1">Peripheral membrane protein</topology>
        <orientation evidence="1">Cytoplasmic side</orientation>
    </subcellularLocation>
    <subcellularLocation>
        <location evidence="2">Endoplasmic reticulum membrane</location>
        <topology evidence="2">Peripheral membrane protein</topology>
        <orientation evidence="2">Cytoplasmic side</orientation>
    </subcellularLocation>
</comment>
<evidence type="ECO:0000256" key="1">
    <source>
        <dbReference type="ARBA" id="ARBA00004299"/>
    </source>
</evidence>
<evidence type="ECO:0000256" key="2">
    <source>
        <dbReference type="ARBA" id="ARBA00004397"/>
    </source>
</evidence>
<feature type="region of interest" description="Disordered" evidence="17">
    <location>
        <begin position="909"/>
        <end position="936"/>
    </location>
</feature>
<dbReference type="Gene3D" id="2.130.10.10">
    <property type="entry name" value="YVTN repeat-like/Quinoprotein amine dehydrogenase"/>
    <property type="match status" value="1"/>
</dbReference>
<dbReference type="InterPro" id="IPR036322">
    <property type="entry name" value="WD40_repeat_dom_sf"/>
</dbReference>
<name>A0A1X2HW78_SYNRA</name>
<dbReference type="FunFam" id="2.130.10.10:FF:000526">
    <property type="entry name" value="Protein transport protein SEC31"/>
    <property type="match status" value="1"/>
</dbReference>
<comment type="caution">
    <text evidence="18">The sequence shown here is derived from an EMBL/GenBank/DDBJ whole genome shotgun (WGS) entry which is preliminary data.</text>
</comment>
<feature type="compositionally biased region" description="Basic and acidic residues" evidence="17">
    <location>
        <begin position="519"/>
        <end position="532"/>
    </location>
</feature>
<feature type="compositionally biased region" description="Low complexity" evidence="17">
    <location>
        <begin position="1016"/>
        <end position="1028"/>
    </location>
</feature>
<evidence type="ECO:0000256" key="15">
    <source>
        <dbReference type="ARBA" id="ARBA00025864"/>
    </source>
</evidence>
<dbReference type="GO" id="GO:0030127">
    <property type="term" value="C:COPII vesicle coat"/>
    <property type="evidence" value="ECO:0007669"/>
    <property type="project" value="TreeGrafter"/>
</dbReference>
<keyword evidence="13" id="KW-0968">Cytoplasmic vesicle</keyword>